<evidence type="ECO:0000256" key="5">
    <source>
        <dbReference type="ARBA" id="ARBA00023136"/>
    </source>
</evidence>
<keyword evidence="5 6" id="KW-0472">Membrane</keyword>
<dbReference type="PANTHER" id="PTHR38459:SF1">
    <property type="entry name" value="PROPHAGE BACTOPRENOL-LINKED GLUCOSE TRANSLOCASE HOMOLOG"/>
    <property type="match status" value="1"/>
</dbReference>
<dbReference type="Pfam" id="PF04138">
    <property type="entry name" value="GtrA_DPMS_TM"/>
    <property type="match status" value="1"/>
</dbReference>
<feature type="domain" description="GtrA/DPMS transmembrane" evidence="7">
    <location>
        <begin position="14"/>
        <end position="126"/>
    </location>
</feature>
<dbReference type="InterPro" id="IPR007267">
    <property type="entry name" value="GtrA_DPMS_TM"/>
</dbReference>
<keyword evidence="4 6" id="KW-1133">Transmembrane helix</keyword>
<dbReference type="GO" id="GO:0005886">
    <property type="term" value="C:plasma membrane"/>
    <property type="evidence" value="ECO:0007669"/>
    <property type="project" value="TreeGrafter"/>
</dbReference>
<dbReference type="RefSeq" id="WP_044441823.1">
    <property type="nucleotide sequence ID" value="NZ_FUYG01000004.1"/>
</dbReference>
<dbReference type="Proteomes" id="UP000189735">
    <property type="component" value="Unassembled WGS sequence"/>
</dbReference>
<feature type="transmembrane region" description="Helical" evidence="6">
    <location>
        <begin position="38"/>
        <end position="57"/>
    </location>
</feature>
<evidence type="ECO:0000313" key="9">
    <source>
        <dbReference type="Proteomes" id="UP000189735"/>
    </source>
</evidence>
<keyword evidence="3 6" id="KW-0812">Transmembrane</keyword>
<dbReference type="InterPro" id="IPR051401">
    <property type="entry name" value="GtrA_CellWall_Glycosyl"/>
</dbReference>
<evidence type="ECO:0000256" key="3">
    <source>
        <dbReference type="ARBA" id="ARBA00022692"/>
    </source>
</evidence>
<evidence type="ECO:0000256" key="2">
    <source>
        <dbReference type="ARBA" id="ARBA00009399"/>
    </source>
</evidence>
<sequence length="144" mass="16054">MIFSRSNLKSIIVYGMVGGTAFVIDLGTLVFLRDVARWVLPVATACALIAGLVASYLMQRFFTFRQSKVSWHSLWKYALLVTFNWGATLLIIHLVESTGINYVFGKVVATAAITIWNYFIYRFWIFRGGAGAAAATPYLDGQAR</sequence>
<feature type="transmembrane region" description="Helical" evidence="6">
    <location>
        <begin position="12"/>
        <end position="32"/>
    </location>
</feature>
<dbReference type="GO" id="GO:0000271">
    <property type="term" value="P:polysaccharide biosynthetic process"/>
    <property type="evidence" value="ECO:0007669"/>
    <property type="project" value="InterPro"/>
</dbReference>
<feature type="transmembrane region" description="Helical" evidence="6">
    <location>
        <begin position="77"/>
        <end position="95"/>
    </location>
</feature>
<protein>
    <submittedName>
        <fullName evidence="8">Putative flippase GtrA (Transmembrane translocase of bactoprenol-linked glucose)</fullName>
    </submittedName>
</protein>
<evidence type="ECO:0000313" key="8">
    <source>
        <dbReference type="EMBL" id="SKA93730.1"/>
    </source>
</evidence>
<feature type="transmembrane region" description="Helical" evidence="6">
    <location>
        <begin position="101"/>
        <end position="121"/>
    </location>
</feature>
<accession>A0A1T4XW37</accession>
<reference evidence="9" key="1">
    <citation type="submission" date="2017-02" db="EMBL/GenBank/DDBJ databases">
        <authorList>
            <person name="Varghese N."/>
            <person name="Submissions S."/>
        </authorList>
    </citation>
    <scope>NUCLEOTIDE SEQUENCE [LARGE SCALE GENOMIC DNA]</scope>
    <source>
        <strain evidence="9">VKM Ac-2052</strain>
    </source>
</reference>
<organism evidence="8 9">
    <name type="scientific">Agreia bicolorata</name>
    <dbReference type="NCBI Taxonomy" id="110935"/>
    <lineage>
        <taxon>Bacteria</taxon>
        <taxon>Bacillati</taxon>
        <taxon>Actinomycetota</taxon>
        <taxon>Actinomycetes</taxon>
        <taxon>Micrococcales</taxon>
        <taxon>Microbacteriaceae</taxon>
        <taxon>Agreia</taxon>
    </lineage>
</organism>
<gene>
    <name evidence="8" type="ORF">SAMN06295879_1776</name>
</gene>
<comment type="subcellular location">
    <subcellularLocation>
        <location evidence="1">Membrane</location>
        <topology evidence="1">Multi-pass membrane protein</topology>
    </subcellularLocation>
</comment>
<name>A0A1T4XW37_9MICO</name>
<evidence type="ECO:0000259" key="7">
    <source>
        <dbReference type="Pfam" id="PF04138"/>
    </source>
</evidence>
<dbReference type="EMBL" id="FUYG01000004">
    <property type="protein sequence ID" value="SKA93730.1"/>
    <property type="molecule type" value="Genomic_DNA"/>
</dbReference>
<evidence type="ECO:0000256" key="4">
    <source>
        <dbReference type="ARBA" id="ARBA00022989"/>
    </source>
</evidence>
<dbReference type="AlphaFoldDB" id="A0A1T4XW37"/>
<dbReference type="PANTHER" id="PTHR38459">
    <property type="entry name" value="PROPHAGE BACTOPRENOL-LINKED GLUCOSE TRANSLOCASE HOMOLOG"/>
    <property type="match status" value="1"/>
</dbReference>
<evidence type="ECO:0000256" key="6">
    <source>
        <dbReference type="SAM" id="Phobius"/>
    </source>
</evidence>
<evidence type="ECO:0000256" key="1">
    <source>
        <dbReference type="ARBA" id="ARBA00004141"/>
    </source>
</evidence>
<comment type="similarity">
    <text evidence="2">Belongs to the GtrA family.</text>
</comment>
<proteinExistence type="inferred from homology"/>